<dbReference type="Proteomes" id="UP000236621">
    <property type="component" value="Unassembled WGS sequence"/>
</dbReference>
<name>A0A2K3QD25_9HYPO</name>
<dbReference type="AlphaFoldDB" id="A0A2K3QD25"/>
<organism evidence="2 3">
    <name type="scientific">Tolypocladium capitatum</name>
    <dbReference type="NCBI Taxonomy" id="45235"/>
    <lineage>
        <taxon>Eukaryota</taxon>
        <taxon>Fungi</taxon>
        <taxon>Dikarya</taxon>
        <taxon>Ascomycota</taxon>
        <taxon>Pezizomycotina</taxon>
        <taxon>Sordariomycetes</taxon>
        <taxon>Hypocreomycetidae</taxon>
        <taxon>Hypocreales</taxon>
        <taxon>Ophiocordycipitaceae</taxon>
        <taxon>Tolypocladium</taxon>
    </lineage>
</organism>
<gene>
    <name evidence="2" type="ORF">TCAP_04629</name>
</gene>
<accession>A0A2K3QD25</accession>
<protein>
    <submittedName>
        <fullName evidence="2">Phosphatidylinositol 4,5-bisphosphate-binding protein SLM1</fullName>
    </submittedName>
</protein>
<dbReference type="EMBL" id="NRSZ01000745">
    <property type="protein sequence ID" value="PNY25438.1"/>
    <property type="molecule type" value="Genomic_DNA"/>
</dbReference>
<evidence type="ECO:0000313" key="2">
    <source>
        <dbReference type="EMBL" id="PNY25438.1"/>
    </source>
</evidence>
<reference evidence="2 3" key="1">
    <citation type="submission" date="2017-08" db="EMBL/GenBank/DDBJ databases">
        <title>Harnessing the power of phylogenomics to disentangle the directionality and signatures of interkingdom host jumping in the parasitic fungal genus Tolypocladium.</title>
        <authorList>
            <person name="Quandt C.A."/>
            <person name="Patterson W."/>
            <person name="Spatafora J.W."/>
        </authorList>
    </citation>
    <scope>NUCLEOTIDE SEQUENCE [LARGE SCALE GENOMIC DNA]</scope>
    <source>
        <strain evidence="2 3">CBS 113982</strain>
    </source>
</reference>
<feature type="compositionally biased region" description="Low complexity" evidence="1">
    <location>
        <begin position="149"/>
        <end position="161"/>
    </location>
</feature>
<feature type="region of interest" description="Disordered" evidence="1">
    <location>
        <begin position="1"/>
        <end position="190"/>
    </location>
</feature>
<dbReference type="STRING" id="45235.A0A2K3QD25"/>
<comment type="caution">
    <text evidence="2">The sequence shown here is derived from an EMBL/GenBank/DDBJ whole genome shotgun (WGS) entry which is preliminary data.</text>
</comment>
<sequence length="190" mass="20472">MDRPRSVLSSLSHHTPSSNRSSPVFPQQQQQFQNHHNSPYASAPLPRQHRDDKRSSIKGSSPSPSGAAAAAAAAGRFTEEWDASQRGSSVIDGPSRSSRAAAMQRSSSVHSFSAGDDRQLPVRNNTLKKKASMRRSSSLRRSSSRRSNRAGSVRSLALHSASDPDDASSAFYCPVPTTGTPTDVLANRFQ</sequence>
<evidence type="ECO:0000256" key="1">
    <source>
        <dbReference type="SAM" id="MobiDB-lite"/>
    </source>
</evidence>
<proteinExistence type="predicted"/>
<feature type="compositionally biased region" description="Low complexity" evidence="1">
    <location>
        <begin position="59"/>
        <end position="75"/>
    </location>
</feature>
<feature type="compositionally biased region" description="Polar residues" evidence="1">
    <location>
        <begin position="7"/>
        <end position="26"/>
    </location>
</feature>
<feature type="compositionally biased region" description="Low complexity" evidence="1">
    <location>
        <begin position="95"/>
        <end position="108"/>
    </location>
</feature>
<evidence type="ECO:0000313" key="3">
    <source>
        <dbReference type="Proteomes" id="UP000236621"/>
    </source>
</evidence>
<keyword evidence="3" id="KW-1185">Reference proteome</keyword>
<feature type="non-terminal residue" evidence="2">
    <location>
        <position position="190"/>
    </location>
</feature>